<dbReference type="OrthoDB" id="4069534at2759"/>
<evidence type="ECO:0000256" key="1">
    <source>
        <dbReference type="SAM" id="MobiDB-lite"/>
    </source>
</evidence>
<evidence type="ECO:0000313" key="3">
    <source>
        <dbReference type="Proteomes" id="UP000019375"/>
    </source>
</evidence>
<dbReference type="Proteomes" id="UP000019375">
    <property type="component" value="Unassembled WGS sequence"/>
</dbReference>
<gene>
    <name evidence="2" type="ORF">BN860_06656g</name>
</gene>
<organism evidence="2 3">
    <name type="scientific">Zygosaccharomyces bailii (strain CLIB 213 / ATCC 58445 / CBS 680 / BCRC 21525 / NBRC 1098 / NCYC 1416 / NRRL Y-2227)</name>
    <dbReference type="NCBI Taxonomy" id="1333698"/>
    <lineage>
        <taxon>Eukaryota</taxon>
        <taxon>Fungi</taxon>
        <taxon>Dikarya</taxon>
        <taxon>Ascomycota</taxon>
        <taxon>Saccharomycotina</taxon>
        <taxon>Saccharomycetes</taxon>
        <taxon>Saccharomycetales</taxon>
        <taxon>Saccharomycetaceae</taxon>
        <taxon>Zygosaccharomyces</taxon>
    </lineage>
</organism>
<keyword evidence="3" id="KW-1185">Reference proteome</keyword>
<feature type="region of interest" description="Disordered" evidence="1">
    <location>
        <begin position="159"/>
        <end position="235"/>
    </location>
</feature>
<reference evidence="3" key="1">
    <citation type="journal article" date="2013" name="Genome Announc.">
        <title>Genome sequence of the food spoilage yeast Zygosaccharomyces bailii CLIB 213(T).</title>
        <authorList>
            <person name="Galeote V."/>
            <person name="Bigey F."/>
            <person name="Devillers H."/>
            <person name="Neuveglise C."/>
            <person name="Dequin S."/>
        </authorList>
    </citation>
    <scope>NUCLEOTIDE SEQUENCE [LARGE SCALE GENOMIC DNA]</scope>
    <source>
        <strain evidence="3">CLIB 213 / ATCC 58445 / CBS 680 / CCRC 21525 / NBRC 1098 / NCYC 1416 / NRRL Y-2227</strain>
    </source>
</reference>
<feature type="region of interest" description="Disordered" evidence="1">
    <location>
        <begin position="546"/>
        <end position="674"/>
    </location>
</feature>
<feature type="compositionally biased region" description="Basic and acidic residues" evidence="1">
    <location>
        <begin position="572"/>
        <end position="596"/>
    </location>
</feature>
<feature type="compositionally biased region" description="Polar residues" evidence="1">
    <location>
        <begin position="632"/>
        <end position="654"/>
    </location>
</feature>
<feature type="compositionally biased region" description="Basic and acidic residues" evidence="1">
    <location>
        <begin position="392"/>
        <end position="403"/>
    </location>
</feature>
<evidence type="ECO:0000313" key="2">
    <source>
        <dbReference type="EMBL" id="CDF90356.1"/>
    </source>
</evidence>
<feature type="compositionally biased region" description="Basic and acidic residues" evidence="1">
    <location>
        <begin position="201"/>
        <end position="230"/>
    </location>
</feature>
<feature type="compositionally biased region" description="Basic and acidic residues" evidence="1">
    <location>
        <begin position="184"/>
        <end position="194"/>
    </location>
</feature>
<sequence length="674" mass="74662">MVRNEELEDFLKRVENYDSQRRETGGMNATNHGAYSQESIERARQLLQNGIAIVDDTPIGSTLATSDLAYKSAYNYERTFSPRRVMSQEKTYVVSEQDYLLLQSLKAKEKSPPPLPSRGRARELCLERILAEEKPPALPTRRYYSLSVSTDDSYNASILADGSNRLKGSKPPVPPKSRSTLRTLEIRTESEAKDVSVTPDSSKEEKRPSLGEEHNLEKKTRNSERSELKNSPRRYNLNAELEDSVKIAAVNSSIQQVPQQSPIDFLDSVQRKQVEYHTNTPSFGVTRTSEYDIDGFTHSAAKSTSQFNPARTAKPIQFIKNGTSDSESFISSAIKVSPNSHNVSENHINFTVPSNPSSESFLSSALKVLPPSKPIAPPKPIGLTKQTEPRTIDLNRPQPEKPLKPAKLAIKLKPKVPPKKSEIIIPKLRHVDSPPPPPFNKGSPVHETNFTNKLKKVEPPTVSEKSPNLPEALAKLGHLSRPPASPKRQDEVPEALTKLGHLSKPIVLPKPEGGLPEALTKLGTLSRPTISPKRENDIPEALSHLERLNKVNKQPPVPARKISMAEALQRAQELKAQKRSEQATKPDPEQPKDMKTELGAVLMAQKLRSTKPFLSGRSHTEPSSNNSSTTSLGRTQSTPITTFADQNATSNTLMHATKKRAKGPKRKLPSNVKK</sequence>
<protein>
    <submittedName>
        <fullName evidence="2">ZYBA0S06-06656g1_1</fullName>
    </submittedName>
</protein>
<proteinExistence type="predicted"/>
<feature type="compositionally biased region" description="Basic residues" evidence="1">
    <location>
        <begin position="656"/>
        <end position="674"/>
    </location>
</feature>
<feature type="region of interest" description="Disordered" evidence="1">
    <location>
        <begin position="392"/>
        <end position="493"/>
    </location>
</feature>
<dbReference type="AlphaFoldDB" id="A0A8J2X1Y1"/>
<accession>A0A8J2X1Y1</accession>
<dbReference type="EMBL" id="HG316459">
    <property type="protein sequence ID" value="CDF90356.1"/>
    <property type="molecule type" value="Genomic_DNA"/>
</dbReference>
<name>A0A8J2X1Y1_ZYGB2</name>